<dbReference type="Proteomes" id="UP001501576">
    <property type="component" value="Unassembled WGS sequence"/>
</dbReference>
<evidence type="ECO:0000313" key="2">
    <source>
        <dbReference type="EMBL" id="GAA0541922.1"/>
    </source>
</evidence>
<reference evidence="3" key="1">
    <citation type="journal article" date="2019" name="Int. J. Syst. Evol. Microbiol.">
        <title>The Global Catalogue of Microorganisms (GCM) 10K type strain sequencing project: providing services to taxonomists for standard genome sequencing and annotation.</title>
        <authorList>
            <consortium name="The Broad Institute Genomics Platform"/>
            <consortium name="The Broad Institute Genome Sequencing Center for Infectious Disease"/>
            <person name="Wu L."/>
            <person name="Ma J."/>
        </authorList>
    </citation>
    <scope>NUCLEOTIDE SEQUENCE [LARGE SCALE GENOMIC DNA]</scope>
    <source>
        <strain evidence="3">JCM 5052</strain>
    </source>
</reference>
<keyword evidence="3" id="KW-1185">Reference proteome</keyword>
<gene>
    <name evidence="2" type="ORF">GCM10010390_49890</name>
</gene>
<protein>
    <recommendedName>
        <fullName evidence="1">N-acetyltransferase domain-containing protein</fullName>
    </recommendedName>
</protein>
<dbReference type="PROSITE" id="PS51186">
    <property type="entry name" value="GNAT"/>
    <property type="match status" value="1"/>
</dbReference>
<feature type="domain" description="N-acetyltransferase" evidence="1">
    <location>
        <begin position="18"/>
        <end position="159"/>
    </location>
</feature>
<comment type="caution">
    <text evidence="2">The sequence shown here is derived from an EMBL/GenBank/DDBJ whole genome shotgun (WGS) entry which is preliminary data.</text>
</comment>
<dbReference type="InterPro" id="IPR000182">
    <property type="entry name" value="GNAT_dom"/>
</dbReference>
<dbReference type="SUPFAM" id="SSF55729">
    <property type="entry name" value="Acyl-CoA N-acyltransferases (Nat)"/>
    <property type="match status" value="1"/>
</dbReference>
<proteinExistence type="predicted"/>
<dbReference type="PANTHER" id="PTHR37817:SF1">
    <property type="entry name" value="N-ACETYLTRANSFERASE EIS"/>
    <property type="match status" value="1"/>
</dbReference>
<dbReference type="InterPro" id="IPR051554">
    <property type="entry name" value="Acetyltransferase_Eis"/>
</dbReference>
<dbReference type="EMBL" id="BAAABZ010000049">
    <property type="protein sequence ID" value="GAA0541922.1"/>
    <property type="molecule type" value="Genomic_DNA"/>
</dbReference>
<dbReference type="PANTHER" id="PTHR37817">
    <property type="entry name" value="N-ACETYLTRANSFERASE EIS"/>
    <property type="match status" value="1"/>
</dbReference>
<name>A0ABP3NGQ0_9ACTN</name>
<accession>A0ABP3NGQ0</accession>
<dbReference type="InterPro" id="IPR016181">
    <property type="entry name" value="Acyl_CoA_acyltransferase"/>
</dbReference>
<dbReference type="CDD" id="cd04301">
    <property type="entry name" value="NAT_SF"/>
    <property type="match status" value="1"/>
</dbReference>
<dbReference type="Pfam" id="PF13527">
    <property type="entry name" value="Acetyltransf_9"/>
    <property type="match status" value="1"/>
</dbReference>
<evidence type="ECO:0000259" key="1">
    <source>
        <dbReference type="PROSITE" id="PS51186"/>
    </source>
</evidence>
<dbReference type="Gene3D" id="3.40.630.30">
    <property type="match status" value="1"/>
</dbReference>
<evidence type="ECO:0000313" key="3">
    <source>
        <dbReference type="Proteomes" id="UP001501576"/>
    </source>
</evidence>
<sequence>MPSNTDDRVHGVDCSAAFRVTRLERYGAAELRTIVGDDADPSGVSGLGLTWRPKEHHFGLQQEDRLVAHAGWVTVPVSIGDSRFPVAGLGGVVVSPKLRGQGLAQLVVEAAMAHARHDGLRFGLLFCLPDRVPLYRRLGWNPLVHKISIEQPEEIITMPLPGMWKSLYNDARWPQGPVRLLSLPM</sequence>
<organism evidence="2 3">
    <name type="scientific">Streptomyces mordarskii</name>
    <dbReference type="NCBI Taxonomy" id="1226758"/>
    <lineage>
        <taxon>Bacteria</taxon>
        <taxon>Bacillati</taxon>
        <taxon>Actinomycetota</taxon>
        <taxon>Actinomycetes</taxon>
        <taxon>Kitasatosporales</taxon>
        <taxon>Streptomycetaceae</taxon>
        <taxon>Streptomyces</taxon>
    </lineage>
</organism>